<sequence>MFPLQDVSSTLEKTALYQVGTTCCSYDCSLTLSNPDVHRSIWLGDDPHARLSYVSDVAAHLCAVSTHPKSAIEERG</sequence>
<accession>A0A9P3G896</accession>
<dbReference type="Proteomes" id="UP000703269">
    <property type="component" value="Unassembled WGS sequence"/>
</dbReference>
<protein>
    <submittedName>
        <fullName evidence="1">Uncharacterized protein</fullName>
    </submittedName>
</protein>
<comment type="caution">
    <text evidence="1">The sequence shown here is derived from an EMBL/GenBank/DDBJ whole genome shotgun (WGS) entry which is preliminary data.</text>
</comment>
<reference evidence="1 2" key="1">
    <citation type="submission" date="2021-08" db="EMBL/GenBank/DDBJ databases">
        <title>Draft Genome Sequence of Phanerochaete sordida strain YK-624.</title>
        <authorList>
            <person name="Mori T."/>
            <person name="Dohra H."/>
            <person name="Suzuki T."/>
            <person name="Kawagishi H."/>
            <person name="Hirai H."/>
        </authorList>
    </citation>
    <scope>NUCLEOTIDE SEQUENCE [LARGE SCALE GENOMIC DNA]</scope>
    <source>
        <strain evidence="1 2">YK-624</strain>
    </source>
</reference>
<dbReference type="EMBL" id="BPQB01000015">
    <property type="protein sequence ID" value="GJE90128.1"/>
    <property type="molecule type" value="Genomic_DNA"/>
</dbReference>
<dbReference type="AlphaFoldDB" id="A0A9P3G896"/>
<evidence type="ECO:0000313" key="1">
    <source>
        <dbReference type="EMBL" id="GJE90128.1"/>
    </source>
</evidence>
<organism evidence="1 2">
    <name type="scientific">Phanerochaete sordida</name>
    <dbReference type="NCBI Taxonomy" id="48140"/>
    <lineage>
        <taxon>Eukaryota</taxon>
        <taxon>Fungi</taxon>
        <taxon>Dikarya</taxon>
        <taxon>Basidiomycota</taxon>
        <taxon>Agaricomycotina</taxon>
        <taxon>Agaricomycetes</taxon>
        <taxon>Polyporales</taxon>
        <taxon>Phanerochaetaceae</taxon>
        <taxon>Phanerochaete</taxon>
    </lineage>
</organism>
<name>A0A9P3G896_9APHY</name>
<keyword evidence="2" id="KW-1185">Reference proteome</keyword>
<gene>
    <name evidence="1" type="ORF">PsYK624_062520</name>
</gene>
<proteinExistence type="predicted"/>
<evidence type="ECO:0000313" key="2">
    <source>
        <dbReference type="Proteomes" id="UP000703269"/>
    </source>
</evidence>